<dbReference type="InParanoid" id="D8PY97"/>
<accession>D8PY97</accession>
<gene>
    <name evidence="1" type="ORF">SCHCODRAFT_84888</name>
</gene>
<evidence type="ECO:0000313" key="2">
    <source>
        <dbReference type="Proteomes" id="UP000007431"/>
    </source>
</evidence>
<proteinExistence type="predicted"/>
<dbReference type="SUPFAM" id="SSF52047">
    <property type="entry name" value="RNI-like"/>
    <property type="match status" value="1"/>
</dbReference>
<organism evidence="2">
    <name type="scientific">Schizophyllum commune (strain H4-8 / FGSC 9210)</name>
    <name type="common">Split gill fungus</name>
    <dbReference type="NCBI Taxonomy" id="578458"/>
    <lineage>
        <taxon>Eukaryota</taxon>
        <taxon>Fungi</taxon>
        <taxon>Dikarya</taxon>
        <taxon>Basidiomycota</taxon>
        <taxon>Agaricomycotina</taxon>
        <taxon>Agaricomycetes</taxon>
        <taxon>Agaricomycetidae</taxon>
        <taxon>Agaricales</taxon>
        <taxon>Schizophyllaceae</taxon>
        <taxon>Schizophyllum</taxon>
    </lineage>
</organism>
<dbReference type="OrthoDB" id="3229088at2759"/>
<dbReference type="AlphaFoldDB" id="D8PY97"/>
<dbReference type="HOGENOM" id="CLU_1475948_0_0_1"/>
<name>D8PY97_SCHCM</name>
<protein>
    <submittedName>
        <fullName evidence="1">Expressed protein</fullName>
    </submittedName>
</protein>
<reference evidence="1 2" key="1">
    <citation type="journal article" date="2010" name="Nat. Biotechnol.">
        <title>Genome sequence of the model mushroom Schizophyllum commune.</title>
        <authorList>
            <person name="Ohm R.A."/>
            <person name="de Jong J.F."/>
            <person name="Lugones L.G."/>
            <person name="Aerts A."/>
            <person name="Kothe E."/>
            <person name="Stajich J.E."/>
            <person name="de Vries R.P."/>
            <person name="Record E."/>
            <person name="Levasseur A."/>
            <person name="Baker S.E."/>
            <person name="Bartholomew K.A."/>
            <person name="Coutinho P.M."/>
            <person name="Erdmann S."/>
            <person name="Fowler T.J."/>
            <person name="Gathman A.C."/>
            <person name="Lombard V."/>
            <person name="Henrissat B."/>
            <person name="Knabe N."/>
            <person name="Kuees U."/>
            <person name="Lilly W.W."/>
            <person name="Lindquist E."/>
            <person name="Lucas S."/>
            <person name="Magnuson J.K."/>
            <person name="Piumi F."/>
            <person name="Raudaskoski M."/>
            <person name="Salamov A."/>
            <person name="Schmutz J."/>
            <person name="Schwarze F.W.M.R."/>
            <person name="vanKuyk P.A."/>
            <person name="Horton J.S."/>
            <person name="Grigoriev I.V."/>
            <person name="Woesten H.A.B."/>
        </authorList>
    </citation>
    <scope>NUCLEOTIDE SEQUENCE [LARGE SCALE GENOMIC DNA]</scope>
    <source>
        <strain evidence="2">H4-8 / FGSC 9210</strain>
    </source>
</reference>
<dbReference type="KEGG" id="scm:SCHCO_02746049"/>
<dbReference type="EMBL" id="GL377304">
    <property type="protein sequence ID" value="EFI99813.1"/>
    <property type="molecule type" value="Genomic_DNA"/>
</dbReference>
<sequence>MGAGYCLIENTVAPALETLHIDRNPDGDVRRVLERISTFPALTKLTLANVAWESGSLLSTLRSLSQLISLSLAEDTQGLIITEALLSGLTRGDVDVGGVLTPPNLHCPLPNLVSMHILLSKPEWSDTYESSLAVPLRTMALSRHRGAADDTDLRALEIFDARYSHCGMKDAKPILAWGFENDS</sequence>
<dbReference type="VEuPathDB" id="FungiDB:SCHCODRAFT_02746049"/>
<dbReference type="Proteomes" id="UP000007431">
    <property type="component" value="Unassembled WGS sequence"/>
</dbReference>
<dbReference type="GeneID" id="9592273"/>
<keyword evidence="2" id="KW-1185">Reference proteome</keyword>
<evidence type="ECO:0000313" key="1">
    <source>
        <dbReference type="EMBL" id="EFI99813.1"/>
    </source>
</evidence>